<evidence type="ECO:0000256" key="9">
    <source>
        <dbReference type="ARBA" id="ARBA00047423"/>
    </source>
</evidence>
<keyword evidence="2" id="KW-0560">Oxidoreductase</keyword>
<dbReference type="Gene3D" id="3.30.360.10">
    <property type="entry name" value="Dihydrodipicolinate Reductase, domain 2"/>
    <property type="match status" value="1"/>
</dbReference>
<dbReference type="PANTHER" id="PTHR22604">
    <property type="entry name" value="OXIDOREDUCTASES"/>
    <property type="match status" value="1"/>
</dbReference>
<keyword evidence="13" id="KW-1185">Reference proteome</keyword>
<organism evidence="12 13">
    <name type="scientific">Perca fluviatilis</name>
    <name type="common">European perch</name>
    <dbReference type="NCBI Taxonomy" id="8168"/>
    <lineage>
        <taxon>Eukaryota</taxon>
        <taxon>Metazoa</taxon>
        <taxon>Chordata</taxon>
        <taxon>Craniata</taxon>
        <taxon>Vertebrata</taxon>
        <taxon>Euteleostomi</taxon>
        <taxon>Actinopterygii</taxon>
        <taxon>Neopterygii</taxon>
        <taxon>Teleostei</taxon>
        <taxon>Neoteleostei</taxon>
        <taxon>Acanthomorphata</taxon>
        <taxon>Eupercaria</taxon>
        <taxon>Perciformes</taxon>
        <taxon>Percoidei</taxon>
        <taxon>Percidae</taxon>
        <taxon>Percinae</taxon>
        <taxon>Perca</taxon>
    </lineage>
</organism>
<evidence type="ECO:0000256" key="10">
    <source>
        <dbReference type="ARBA" id="ARBA00049233"/>
    </source>
</evidence>
<dbReference type="Proteomes" id="UP000465112">
    <property type="component" value="Chromosome 3"/>
</dbReference>
<evidence type="ECO:0000256" key="8">
    <source>
        <dbReference type="ARBA" id="ARBA00043025"/>
    </source>
</evidence>
<dbReference type="EMBL" id="VHII01000003">
    <property type="protein sequence ID" value="KAF1393107.1"/>
    <property type="molecule type" value="Genomic_DNA"/>
</dbReference>
<evidence type="ECO:0000256" key="4">
    <source>
        <dbReference type="ARBA" id="ARBA00038984"/>
    </source>
</evidence>
<reference evidence="12 13" key="1">
    <citation type="submission" date="2019-06" db="EMBL/GenBank/DDBJ databases">
        <title>A chromosome-scale genome assembly of the European perch, Perca fluviatilis.</title>
        <authorList>
            <person name="Roques C."/>
            <person name="Zahm M."/>
            <person name="Cabau C."/>
            <person name="Klopp C."/>
            <person name="Bouchez O."/>
            <person name="Donnadieu C."/>
            <person name="Kuhl H."/>
            <person name="Gislard M."/>
            <person name="Guendouz S."/>
            <person name="Journot L."/>
            <person name="Haffray P."/>
            <person name="Bestin A."/>
            <person name="Morvezen R."/>
            <person name="Feron R."/>
            <person name="Wen M."/>
            <person name="Jouanno E."/>
            <person name="Herpin A."/>
            <person name="Schartl M."/>
            <person name="Postlethwait J."/>
            <person name="Schaerlinger B."/>
            <person name="Chardard D."/>
            <person name="Lecocq T."/>
            <person name="Poncet C."/>
            <person name="Jaffrelo L."/>
            <person name="Lampietro C."/>
            <person name="Guiguen Y."/>
        </authorList>
    </citation>
    <scope>NUCLEOTIDE SEQUENCE [LARGE SCALE GENOMIC DNA]</scope>
    <source>
        <tissue evidence="12">Blood</tissue>
    </source>
</reference>
<feature type="domain" description="Gfo/Idh/MocA-like oxidoreductase N-terminal" evidence="11">
    <location>
        <begin position="45"/>
        <end position="190"/>
    </location>
</feature>
<dbReference type="Gene3D" id="3.40.50.720">
    <property type="entry name" value="NAD(P)-binding Rossmann-like Domain"/>
    <property type="match status" value="2"/>
</dbReference>
<protein>
    <recommendedName>
        <fullName evidence="5">Trans-1,2-dihydrobenzene-1,2-diol dehydrogenase</fullName>
        <ecNumber evidence="4">1.1.1.179</ecNumber>
        <ecNumber evidence="3">1.3.1.20</ecNumber>
    </recommendedName>
    <alternativeName>
        <fullName evidence="8">D-xylose 1-dehydrogenase</fullName>
    </alternativeName>
    <alternativeName>
        <fullName evidence="7">D-xylose-NADP dehydrogenase</fullName>
    </alternativeName>
    <alternativeName>
        <fullName evidence="6">Dimeric dihydrodiol dehydrogenase</fullName>
    </alternativeName>
</protein>
<evidence type="ECO:0000256" key="6">
    <source>
        <dbReference type="ARBA" id="ARBA00042926"/>
    </source>
</evidence>
<dbReference type="EC" id="1.3.1.20" evidence="3"/>
<proteinExistence type="inferred from homology"/>
<comment type="similarity">
    <text evidence="1">Belongs to the Gfo/Idh/MocA family.</text>
</comment>
<evidence type="ECO:0000313" key="13">
    <source>
        <dbReference type="Proteomes" id="UP000465112"/>
    </source>
</evidence>
<dbReference type="InterPro" id="IPR050984">
    <property type="entry name" value="Gfo/Idh/MocA_domain"/>
</dbReference>
<evidence type="ECO:0000256" key="7">
    <source>
        <dbReference type="ARBA" id="ARBA00042988"/>
    </source>
</evidence>
<evidence type="ECO:0000259" key="11">
    <source>
        <dbReference type="Pfam" id="PF01408"/>
    </source>
</evidence>
<dbReference type="SUPFAM" id="SSF51735">
    <property type="entry name" value="NAD(P)-binding Rossmann-fold domains"/>
    <property type="match status" value="1"/>
</dbReference>
<comment type="catalytic activity">
    <reaction evidence="9">
        <text>(1R,2R)-1,2-dihydrobenzene-1,2-diol + NADP(+) = catechol + NADPH + H(+)</text>
        <dbReference type="Rhea" id="RHEA:16729"/>
        <dbReference type="ChEBI" id="CHEBI:10702"/>
        <dbReference type="ChEBI" id="CHEBI:15378"/>
        <dbReference type="ChEBI" id="CHEBI:18135"/>
        <dbReference type="ChEBI" id="CHEBI:57783"/>
        <dbReference type="ChEBI" id="CHEBI:58349"/>
        <dbReference type="EC" id="1.3.1.20"/>
    </reaction>
</comment>
<comment type="caution">
    <text evidence="12">The sequence shown here is derived from an EMBL/GenBank/DDBJ whole genome shotgun (WGS) entry which is preliminary data.</text>
</comment>
<comment type="catalytic activity">
    <reaction evidence="10">
        <text>D-xylose + NADP(+) = D-xylono-1,5-lactone + NADPH + H(+)</text>
        <dbReference type="Rhea" id="RHEA:22000"/>
        <dbReference type="ChEBI" id="CHEBI:15378"/>
        <dbReference type="ChEBI" id="CHEBI:15867"/>
        <dbReference type="ChEBI" id="CHEBI:53455"/>
        <dbReference type="ChEBI" id="CHEBI:57783"/>
        <dbReference type="ChEBI" id="CHEBI:58349"/>
        <dbReference type="EC" id="1.1.1.179"/>
    </reaction>
</comment>
<evidence type="ECO:0000256" key="5">
    <source>
        <dbReference type="ARBA" id="ARBA00040603"/>
    </source>
</evidence>
<sequence length="212" mass="23678">MTVMYAASPERANFPKVTTRQQLRYLLKHHPAHLSLTIQFNMATRWGLRGAGKISHDFSVVTKTPPPGDHQIAVIASRSLERAKEFAKRHSIPKAYGSYEELANDPDVGELRAASALAAQAEIIACCCLKLSLEHLCPHRLGVLHTEHWRVGLLFLKAGKNVLCEKLFAMNSGQVKDLVAAAKKNNVFLMEAIWSRCFRVHAEVRSLLAEEE</sequence>
<dbReference type="AlphaFoldDB" id="A0A6A5EU80"/>
<dbReference type="PANTHER" id="PTHR22604:SF105">
    <property type="entry name" value="TRANS-1,2-DIHYDROBENZENE-1,2-DIOL DEHYDROGENASE"/>
    <property type="match status" value="1"/>
</dbReference>
<dbReference type="InterPro" id="IPR000683">
    <property type="entry name" value="Gfo/Idh/MocA-like_OxRdtase_N"/>
</dbReference>
<dbReference type="Pfam" id="PF01408">
    <property type="entry name" value="GFO_IDH_MocA"/>
    <property type="match status" value="1"/>
</dbReference>
<name>A0A6A5EU80_PERFL</name>
<gene>
    <name evidence="12" type="ORF">PFLUV_G00035030</name>
</gene>
<accession>A0A6A5EU80</accession>
<evidence type="ECO:0000256" key="3">
    <source>
        <dbReference type="ARBA" id="ARBA00038853"/>
    </source>
</evidence>
<evidence type="ECO:0000256" key="1">
    <source>
        <dbReference type="ARBA" id="ARBA00010928"/>
    </source>
</evidence>
<dbReference type="EC" id="1.1.1.179" evidence="4"/>
<dbReference type="InterPro" id="IPR036291">
    <property type="entry name" value="NAD(P)-bd_dom_sf"/>
</dbReference>
<dbReference type="GO" id="GO:0047115">
    <property type="term" value="F:trans-1,2-dihydrobenzene-1,2-diol dehydrogenase activity"/>
    <property type="evidence" value="ECO:0007669"/>
    <property type="project" value="UniProtKB-EC"/>
</dbReference>
<dbReference type="GO" id="GO:0047837">
    <property type="term" value="F:D-xylose 1-dehydrogenase (NADP+) activity"/>
    <property type="evidence" value="ECO:0007669"/>
    <property type="project" value="UniProtKB-EC"/>
</dbReference>
<evidence type="ECO:0000313" key="12">
    <source>
        <dbReference type="EMBL" id="KAF1393107.1"/>
    </source>
</evidence>
<evidence type="ECO:0000256" key="2">
    <source>
        <dbReference type="ARBA" id="ARBA00023002"/>
    </source>
</evidence>
<dbReference type="GO" id="GO:0000166">
    <property type="term" value="F:nucleotide binding"/>
    <property type="evidence" value="ECO:0007669"/>
    <property type="project" value="InterPro"/>
</dbReference>